<evidence type="ECO:0000313" key="3">
    <source>
        <dbReference type="Proteomes" id="UP000799118"/>
    </source>
</evidence>
<evidence type="ECO:0000313" key="2">
    <source>
        <dbReference type="EMBL" id="KAE9383806.1"/>
    </source>
</evidence>
<feature type="compositionally biased region" description="Basic and acidic residues" evidence="1">
    <location>
        <begin position="109"/>
        <end position="133"/>
    </location>
</feature>
<dbReference type="Proteomes" id="UP000799118">
    <property type="component" value="Unassembled WGS sequence"/>
</dbReference>
<dbReference type="AlphaFoldDB" id="A0A6A4GE34"/>
<gene>
    <name evidence="2" type="ORF">BT96DRAFT_793648</name>
</gene>
<reference evidence="2" key="1">
    <citation type="journal article" date="2019" name="Environ. Microbiol.">
        <title>Fungal ecological strategies reflected in gene transcription - a case study of two litter decomposers.</title>
        <authorList>
            <person name="Barbi F."/>
            <person name="Kohler A."/>
            <person name="Barry K."/>
            <person name="Baskaran P."/>
            <person name="Daum C."/>
            <person name="Fauchery L."/>
            <person name="Ihrmark K."/>
            <person name="Kuo A."/>
            <person name="LaButti K."/>
            <person name="Lipzen A."/>
            <person name="Morin E."/>
            <person name="Grigoriev I.V."/>
            <person name="Henrissat B."/>
            <person name="Lindahl B."/>
            <person name="Martin F."/>
        </authorList>
    </citation>
    <scope>NUCLEOTIDE SEQUENCE</scope>
    <source>
        <strain evidence="2">JB14</strain>
    </source>
</reference>
<proteinExistence type="predicted"/>
<name>A0A6A4GE34_9AGAR</name>
<protein>
    <submittedName>
        <fullName evidence="2">Uncharacterized protein</fullName>
    </submittedName>
</protein>
<evidence type="ECO:0000256" key="1">
    <source>
        <dbReference type="SAM" id="MobiDB-lite"/>
    </source>
</evidence>
<dbReference type="EMBL" id="ML770320">
    <property type="protein sequence ID" value="KAE9383806.1"/>
    <property type="molecule type" value="Genomic_DNA"/>
</dbReference>
<feature type="non-terminal residue" evidence="2">
    <location>
        <position position="220"/>
    </location>
</feature>
<feature type="non-terminal residue" evidence="2">
    <location>
        <position position="1"/>
    </location>
</feature>
<feature type="region of interest" description="Disordered" evidence="1">
    <location>
        <begin position="179"/>
        <end position="200"/>
    </location>
</feature>
<sequence length="220" mass="25318">YLKLTGMDHISQFQRYIPVDEGTAKNFSTGAGPAPPERNYRLYFGEGWRQAPWNHAVINNMVQPILTQATKERMEPNLTEDAIKAVIWDFVLQSRNSWNAKKPRIHENGDRLETREEASARDEQYKLSREHAVRSTGRKKQKHESRKAGLEDLLRTPLTMIQKTHFEMMKQVNDALGIEGQSSEDSDSEHDPNSNQPAALLVSIPHSRRRIISQLLYDLD</sequence>
<dbReference type="OrthoDB" id="3027884at2759"/>
<accession>A0A6A4GE34</accession>
<keyword evidence="3" id="KW-1185">Reference proteome</keyword>
<feature type="region of interest" description="Disordered" evidence="1">
    <location>
        <begin position="109"/>
        <end position="150"/>
    </location>
</feature>
<organism evidence="2 3">
    <name type="scientific">Gymnopus androsaceus JB14</name>
    <dbReference type="NCBI Taxonomy" id="1447944"/>
    <lineage>
        <taxon>Eukaryota</taxon>
        <taxon>Fungi</taxon>
        <taxon>Dikarya</taxon>
        <taxon>Basidiomycota</taxon>
        <taxon>Agaricomycotina</taxon>
        <taxon>Agaricomycetes</taxon>
        <taxon>Agaricomycetidae</taxon>
        <taxon>Agaricales</taxon>
        <taxon>Marasmiineae</taxon>
        <taxon>Omphalotaceae</taxon>
        <taxon>Gymnopus</taxon>
    </lineage>
</organism>
<feature type="compositionally biased region" description="Basic residues" evidence="1">
    <location>
        <begin position="136"/>
        <end position="145"/>
    </location>
</feature>